<name>A0A4R9LLR2_9LEPT</name>
<dbReference type="AlphaFoldDB" id="A0A4R9LLR2"/>
<comment type="caution">
    <text evidence="2">The sequence shown here is derived from an EMBL/GenBank/DDBJ whole genome shotgun (WGS) entry which is preliminary data.</text>
</comment>
<sequence>MDCGSQVLSTKDITDLLEADGKPNASNSSGSSSQDANGQSGTSSTGSQNLDYYGLTDSSTGTNTYGAVGSPGSLDR</sequence>
<gene>
    <name evidence="2" type="ORF">EHS11_17305</name>
</gene>
<evidence type="ECO:0000313" key="3">
    <source>
        <dbReference type="Proteomes" id="UP000298264"/>
    </source>
</evidence>
<dbReference type="EMBL" id="RQHV01000062">
    <property type="protein sequence ID" value="TGN07205.1"/>
    <property type="molecule type" value="Genomic_DNA"/>
</dbReference>
<feature type="compositionally biased region" description="Low complexity" evidence="1">
    <location>
        <begin position="24"/>
        <end position="48"/>
    </location>
</feature>
<evidence type="ECO:0000313" key="2">
    <source>
        <dbReference type="EMBL" id="TGN07205.1"/>
    </source>
</evidence>
<dbReference type="Proteomes" id="UP000298264">
    <property type="component" value="Unassembled WGS sequence"/>
</dbReference>
<protein>
    <submittedName>
        <fullName evidence="2">Uncharacterized protein</fullName>
    </submittedName>
</protein>
<keyword evidence="3" id="KW-1185">Reference proteome</keyword>
<organism evidence="2 3">
    <name type="scientific">Leptospira ilyithenensis</name>
    <dbReference type="NCBI Taxonomy" id="2484901"/>
    <lineage>
        <taxon>Bacteria</taxon>
        <taxon>Pseudomonadati</taxon>
        <taxon>Spirochaetota</taxon>
        <taxon>Spirochaetia</taxon>
        <taxon>Leptospirales</taxon>
        <taxon>Leptospiraceae</taxon>
        <taxon>Leptospira</taxon>
    </lineage>
</organism>
<feature type="region of interest" description="Disordered" evidence="1">
    <location>
        <begin position="1"/>
        <end position="76"/>
    </location>
</feature>
<feature type="compositionally biased region" description="Polar residues" evidence="1">
    <location>
        <begin position="56"/>
        <end position="65"/>
    </location>
</feature>
<evidence type="ECO:0000256" key="1">
    <source>
        <dbReference type="SAM" id="MobiDB-lite"/>
    </source>
</evidence>
<accession>A0A4R9LLR2</accession>
<reference evidence="2" key="1">
    <citation type="journal article" date="2019" name="PLoS Negl. Trop. Dis.">
        <title>Revisiting the worldwide diversity of Leptospira species in the environment.</title>
        <authorList>
            <person name="Vincent A.T."/>
            <person name="Schiettekatte O."/>
            <person name="Bourhy P."/>
            <person name="Veyrier F.J."/>
            <person name="Picardeau M."/>
        </authorList>
    </citation>
    <scope>NUCLEOTIDE SEQUENCE [LARGE SCALE GENOMIC DNA]</scope>
    <source>
        <strain evidence="2">201400974</strain>
    </source>
</reference>
<proteinExistence type="predicted"/>
<feature type="compositionally biased region" description="Polar residues" evidence="1">
    <location>
        <begin position="1"/>
        <end position="11"/>
    </location>
</feature>